<dbReference type="AlphaFoldDB" id="A0AAV6VTD8"/>
<evidence type="ECO:0000313" key="2">
    <source>
        <dbReference type="Proteomes" id="UP000827092"/>
    </source>
</evidence>
<dbReference type="EMBL" id="JAFNEN010000024">
    <property type="protein sequence ID" value="KAG8199765.1"/>
    <property type="molecule type" value="Genomic_DNA"/>
</dbReference>
<accession>A0AAV6VTD8</accession>
<reference evidence="1 2" key="1">
    <citation type="journal article" date="2022" name="Nat. Ecol. Evol.">
        <title>A masculinizing supergene underlies an exaggerated male reproductive morph in a spider.</title>
        <authorList>
            <person name="Hendrickx F."/>
            <person name="De Corte Z."/>
            <person name="Sonet G."/>
            <person name="Van Belleghem S.M."/>
            <person name="Kostlbacher S."/>
            <person name="Vangestel C."/>
        </authorList>
    </citation>
    <scope>NUCLEOTIDE SEQUENCE [LARGE SCALE GENOMIC DNA]</scope>
    <source>
        <strain evidence="1">W744_W776</strain>
    </source>
</reference>
<organism evidence="1 2">
    <name type="scientific">Oedothorax gibbosus</name>
    <dbReference type="NCBI Taxonomy" id="931172"/>
    <lineage>
        <taxon>Eukaryota</taxon>
        <taxon>Metazoa</taxon>
        <taxon>Ecdysozoa</taxon>
        <taxon>Arthropoda</taxon>
        <taxon>Chelicerata</taxon>
        <taxon>Arachnida</taxon>
        <taxon>Araneae</taxon>
        <taxon>Araneomorphae</taxon>
        <taxon>Entelegynae</taxon>
        <taxon>Araneoidea</taxon>
        <taxon>Linyphiidae</taxon>
        <taxon>Erigoninae</taxon>
        <taxon>Oedothorax</taxon>
    </lineage>
</organism>
<keyword evidence="2" id="KW-1185">Reference proteome</keyword>
<sequence length="110" mass="12521">MMFWVAGGIPLQIKKLRKAFAEKSKERDLLGFASESTVSENIPIENEDFELSGCGLLFFRRSSILGVIGSILTYGLLVMGIEIRQENQHENHLKLMLESLKRIEEKIELP</sequence>
<dbReference type="Proteomes" id="UP000827092">
    <property type="component" value="Unassembled WGS sequence"/>
</dbReference>
<comment type="caution">
    <text evidence="1">The sequence shown here is derived from an EMBL/GenBank/DDBJ whole genome shotgun (WGS) entry which is preliminary data.</text>
</comment>
<gene>
    <name evidence="1" type="ORF">JTE90_000858</name>
</gene>
<protein>
    <submittedName>
        <fullName evidence="1">Uncharacterized protein</fullName>
    </submittedName>
</protein>
<evidence type="ECO:0000313" key="1">
    <source>
        <dbReference type="EMBL" id="KAG8199765.1"/>
    </source>
</evidence>
<name>A0AAV6VTD8_9ARAC</name>
<proteinExistence type="predicted"/>